<organism evidence="7 8">
    <name type="scientific">Actinotalea soli</name>
    <dbReference type="NCBI Taxonomy" id="2819234"/>
    <lineage>
        <taxon>Bacteria</taxon>
        <taxon>Bacillati</taxon>
        <taxon>Actinomycetota</taxon>
        <taxon>Actinomycetes</taxon>
        <taxon>Micrococcales</taxon>
        <taxon>Cellulomonadaceae</taxon>
        <taxon>Actinotalea</taxon>
    </lineage>
</organism>
<dbReference type="Proteomes" id="UP000664209">
    <property type="component" value="Unassembled WGS sequence"/>
</dbReference>
<feature type="binding site" evidence="4">
    <location>
        <begin position="303"/>
        <end position="304"/>
    </location>
    <ligand>
        <name>ATP</name>
        <dbReference type="ChEBI" id="CHEBI:30616"/>
    </ligand>
</feature>
<dbReference type="Pfam" id="PF22660">
    <property type="entry name" value="RS_preATP-grasp-like"/>
    <property type="match status" value="1"/>
</dbReference>
<evidence type="ECO:0000256" key="3">
    <source>
        <dbReference type="ARBA" id="ARBA00022840"/>
    </source>
</evidence>
<comment type="similarity">
    <text evidence="4 5">Belongs to the PurK/PurT family.</text>
</comment>
<dbReference type="GO" id="GO:0005829">
    <property type="term" value="C:cytosol"/>
    <property type="evidence" value="ECO:0007669"/>
    <property type="project" value="TreeGrafter"/>
</dbReference>
<evidence type="ECO:0000256" key="1">
    <source>
        <dbReference type="ARBA" id="ARBA00022741"/>
    </source>
</evidence>
<dbReference type="PROSITE" id="PS50975">
    <property type="entry name" value="ATP_GRASP"/>
    <property type="match status" value="1"/>
</dbReference>
<comment type="pathway">
    <text evidence="4 5">Purine metabolism; IMP biosynthesis via de novo pathway; 5-amino-1-(5-phospho-D-ribosyl)imidazole-4-carboxylate from 5-amino-1-(5-phospho-D-ribosyl)imidazole (N5-CAIR route): step 1/2.</text>
</comment>
<dbReference type="SUPFAM" id="SSF51246">
    <property type="entry name" value="Rudiment single hybrid motif"/>
    <property type="match status" value="1"/>
</dbReference>
<dbReference type="InterPro" id="IPR040686">
    <property type="entry name" value="PurK_C"/>
</dbReference>
<feature type="binding site" evidence="4">
    <location>
        <position position="130"/>
    </location>
    <ligand>
        <name>ATP</name>
        <dbReference type="ChEBI" id="CHEBI:30616"/>
    </ligand>
</feature>
<dbReference type="NCBIfam" id="NF004680">
    <property type="entry name" value="PRK06019.1-6"/>
    <property type="match status" value="1"/>
</dbReference>
<proteinExistence type="inferred from homology"/>
<dbReference type="GO" id="GO:0034028">
    <property type="term" value="F:5-(carboxyamino)imidazole ribonucleotide synthase activity"/>
    <property type="evidence" value="ECO:0007669"/>
    <property type="project" value="UniProtKB-UniRule"/>
</dbReference>
<dbReference type="SUPFAM" id="SSF56059">
    <property type="entry name" value="Glutathione synthetase ATP-binding domain-like"/>
    <property type="match status" value="1"/>
</dbReference>
<feature type="binding site" evidence="4">
    <location>
        <position position="215"/>
    </location>
    <ligand>
        <name>ATP</name>
        <dbReference type="ChEBI" id="CHEBI:30616"/>
    </ligand>
</feature>
<feature type="binding site" evidence="4">
    <location>
        <begin position="207"/>
        <end position="210"/>
    </location>
    <ligand>
        <name>ATP</name>
        <dbReference type="ChEBI" id="CHEBI:30616"/>
    </ligand>
</feature>
<dbReference type="AlphaFoldDB" id="A0A939RVB7"/>
<comment type="function">
    <text evidence="4">Catalyzes the ATP-dependent conversion of 5-aminoimidazole ribonucleotide (AIR) and HCO(3)(-) to N5-carboxyaminoimidazole ribonucleotide (N5-CAIR).</text>
</comment>
<dbReference type="Gene3D" id="3.40.50.20">
    <property type="match status" value="1"/>
</dbReference>
<dbReference type="InterPro" id="IPR054350">
    <property type="entry name" value="PurT/PurK_preATP-grasp"/>
</dbReference>
<keyword evidence="4 5" id="KW-0436">Ligase</keyword>
<dbReference type="Gene3D" id="3.30.1490.20">
    <property type="entry name" value="ATP-grasp fold, A domain"/>
    <property type="match status" value="1"/>
</dbReference>
<dbReference type="GO" id="GO:0046872">
    <property type="term" value="F:metal ion binding"/>
    <property type="evidence" value="ECO:0007669"/>
    <property type="project" value="InterPro"/>
</dbReference>
<dbReference type="NCBIfam" id="NF004679">
    <property type="entry name" value="PRK06019.1-5"/>
    <property type="match status" value="1"/>
</dbReference>
<dbReference type="EMBL" id="JAGEMK010000001">
    <property type="protein sequence ID" value="MBO1750971.1"/>
    <property type="molecule type" value="Genomic_DNA"/>
</dbReference>
<dbReference type="Gene3D" id="3.30.470.20">
    <property type="entry name" value="ATP-grasp fold, B domain"/>
    <property type="match status" value="1"/>
</dbReference>
<keyword evidence="2 4" id="KW-0658">Purine biosynthesis</keyword>
<name>A0A939RVB7_9CELL</name>
<gene>
    <name evidence="4 5" type="primary">purK</name>
    <name evidence="7" type="ORF">J4G33_04055</name>
</gene>
<dbReference type="GO" id="GO:0004638">
    <property type="term" value="F:phosphoribosylaminoimidazole carboxylase activity"/>
    <property type="evidence" value="ECO:0007669"/>
    <property type="project" value="InterPro"/>
</dbReference>
<evidence type="ECO:0000313" key="8">
    <source>
        <dbReference type="Proteomes" id="UP000664209"/>
    </source>
</evidence>
<dbReference type="NCBIfam" id="TIGR01161">
    <property type="entry name" value="purK"/>
    <property type="match status" value="1"/>
</dbReference>
<dbReference type="EC" id="6.3.4.18" evidence="4 5"/>
<dbReference type="InterPro" id="IPR011761">
    <property type="entry name" value="ATP-grasp"/>
</dbReference>
<keyword evidence="3 4" id="KW-0067">ATP-binding</keyword>
<evidence type="ECO:0000256" key="2">
    <source>
        <dbReference type="ARBA" id="ARBA00022755"/>
    </source>
</evidence>
<dbReference type="PANTHER" id="PTHR11609:SF5">
    <property type="entry name" value="PHOSPHORIBOSYLAMINOIMIDAZOLE CARBOXYLASE"/>
    <property type="match status" value="1"/>
</dbReference>
<comment type="caution">
    <text evidence="4">Lacks conserved residue(s) required for the propagation of feature annotation.</text>
</comment>
<evidence type="ECO:0000256" key="4">
    <source>
        <dbReference type="HAMAP-Rule" id="MF_01928"/>
    </source>
</evidence>
<evidence type="ECO:0000259" key="6">
    <source>
        <dbReference type="PROSITE" id="PS50975"/>
    </source>
</evidence>
<protein>
    <recommendedName>
        <fullName evidence="4 5">N5-carboxyaminoimidazole ribonucleotide synthase</fullName>
        <shortName evidence="4 5">N5-CAIR synthase</shortName>
        <ecNumber evidence="4 5">6.3.4.18</ecNumber>
    </recommendedName>
    <alternativeName>
        <fullName evidence="4 5">5-(carboxyamino)imidazole ribonucleotide synthetase</fullName>
    </alternativeName>
</protein>
<dbReference type="InterPro" id="IPR011054">
    <property type="entry name" value="Rudment_hybrid_motif"/>
</dbReference>
<accession>A0A939RVB7</accession>
<comment type="caution">
    <text evidence="7">The sequence shown here is derived from an EMBL/GenBank/DDBJ whole genome shotgun (WGS) entry which is preliminary data.</text>
</comment>
<dbReference type="InterPro" id="IPR016185">
    <property type="entry name" value="PreATP-grasp_dom_sf"/>
</dbReference>
<keyword evidence="1 4" id="KW-0547">Nucleotide-binding</keyword>
<sequence>MAAGYLDTAPVLLPTLLGSPVVTGPVVAVVGGGQLARMMTPAATALGLGLRVLVENPTTSAAQVVVDAPVGLPKDRGAVQALVEGDGERPRADVLTFEHEHVPGEVLAEVLASGVPVRPSAAALIHAQDKIAMRRRLTEIGVPCPDWAELPDAAALSRFLEDHGGEAVVKTARGGYDGKGVRVVRSTSEVVEWFAAAGIGGPALLAEAKVPFVRELAVLLARRPSGEIRTWPVVETVQADGVCSVVLAPAPDLDPAVEAAALDAATRVAEGLDVTGVLAVELFEVAGRSVGPAGEAGARVLVNELAMRPHNSGHWTLDGAVTSQFEQHLRAVLDLPLGDTTPTARWSVMANVLGAERRELTEALPEVAALDPAAKVHLYGKDVRPGRKLGHVTVCGEDLGAVRERALAAAAVVRGDSTHG</sequence>
<dbReference type="GO" id="GO:0006189">
    <property type="term" value="P:'de novo' IMP biosynthetic process"/>
    <property type="evidence" value="ECO:0007669"/>
    <property type="project" value="UniProtKB-UniRule"/>
</dbReference>
<dbReference type="InterPro" id="IPR003135">
    <property type="entry name" value="ATP-grasp_carboxylate-amine"/>
</dbReference>
<keyword evidence="8" id="KW-1185">Reference proteome</keyword>
<dbReference type="HAMAP" id="MF_01928">
    <property type="entry name" value="PurK"/>
    <property type="match status" value="1"/>
</dbReference>
<dbReference type="Pfam" id="PF02222">
    <property type="entry name" value="ATP-grasp"/>
    <property type="match status" value="1"/>
</dbReference>
<comment type="subunit">
    <text evidence="4 5">Homodimer.</text>
</comment>
<evidence type="ECO:0000313" key="7">
    <source>
        <dbReference type="EMBL" id="MBO1750971.1"/>
    </source>
</evidence>
<feature type="domain" description="ATP-grasp" evidence="6">
    <location>
        <begin position="134"/>
        <end position="333"/>
    </location>
</feature>
<feature type="binding site" evidence="4">
    <location>
        <position position="170"/>
    </location>
    <ligand>
        <name>ATP</name>
        <dbReference type="ChEBI" id="CHEBI:30616"/>
    </ligand>
</feature>
<dbReference type="PANTHER" id="PTHR11609">
    <property type="entry name" value="PURINE BIOSYNTHESIS PROTEIN 6/7, PUR6/7"/>
    <property type="match status" value="1"/>
</dbReference>
<reference evidence="7" key="1">
    <citation type="submission" date="2021-03" db="EMBL/GenBank/DDBJ databases">
        <title>Actinotalea soli sp. nov., isolated from soil.</title>
        <authorList>
            <person name="Ping W."/>
            <person name="Zhang J."/>
        </authorList>
    </citation>
    <scope>NUCLEOTIDE SEQUENCE</scope>
    <source>
        <strain evidence="7">BY-33</strain>
    </source>
</reference>
<dbReference type="SUPFAM" id="SSF52440">
    <property type="entry name" value="PreATP-grasp domain"/>
    <property type="match status" value="1"/>
</dbReference>
<evidence type="ECO:0000256" key="5">
    <source>
        <dbReference type="RuleBase" id="RU361200"/>
    </source>
</evidence>
<dbReference type="Pfam" id="PF17769">
    <property type="entry name" value="PurK_C"/>
    <property type="match status" value="1"/>
</dbReference>
<dbReference type="InterPro" id="IPR013815">
    <property type="entry name" value="ATP_grasp_subdomain_1"/>
</dbReference>
<comment type="function">
    <text evidence="5">Catalyzes the ATP-dependent conversion of 5-aminoimidazole ribonucleotide (AIR) and HCO(3)- to N5-carboxyaminoimidazole ribonucleotide (N5-CAIR).</text>
</comment>
<dbReference type="InterPro" id="IPR005875">
    <property type="entry name" value="PurK"/>
</dbReference>
<comment type="catalytic activity">
    <reaction evidence="4 5">
        <text>5-amino-1-(5-phospho-beta-D-ribosyl)imidazole + hydrogencarbonate + ATP = 5-carboxyamino-1-(5-phospho-D-ribosyl)imidazole + ADP + phosphate + 2 H(+)</text>
        <dbReference type="Rhea" id="RHEA:19317"/>
        <dbReference type="ChEBI" id="CHEBI:15378"/>
        <dbReference type="ChEBI" id="CHEBI:17544"/>
        <dbReference type="ChEBI" id="CHEBI:30616"/>
        <dbReference type="ChEBI" id="CHEBI:43474"/>
        <dbReference type="ChEBI" id="CHEBI:58730"/>
        <dbReference type="ChEBI" id="CHEBI:137981"/>
        <dbReference type="ChEBI" id="CHEBI:456216"/>
        <dbReference type="EC" id="6.3.4.18"/>
    </reaction>
</comment>
<dbReference type="GO" id="GO:0005524">
    <property type="term" value="F:ATP binding"/>
    <property type="evidence" value="ECO:0007669"/>
    <property type="project" value="UniProtKB-UniRule"/>
</dbReference>